<protein>
    <submittedName>
        <fullName evidence="2">Uncharacterized protein</fullName>
    </submittedName>
</protein>
<evidence type="ECO:0000313" key="4">
    <source>
        <dbReference type="Proteomes" id="UP000729357"/>
    </source>
</evidence>
<dbReference type="Proteomes" id="UP000729357">
    <property type="component" value="Unassembled WGS sequence"/>
</dbReference>
<dbReference type="EMBL" id="JAHFXS010007954">
    <property type="protein sequence ID" value="KAG9923087.1"/>
    <property type="molecule type" value="Genomic_DNA"/>
</dbReference>
<evidence type="ECO:0000313" key="3">
    <source>
        <dbReference type="EMBL" id="KAG9932644.1"/>
    </source>
</evidence>
<keyword evidence="4" id="KW-1185">Reference proteome</keyword>
<evidence type="ECO:0000313" key="2">
    <source>
        <dbReference type="EMBL" id="KAG9923087.1"/>
    </source>
</evidence>
<comment type="caution">
    <text evidence="2">The sequence shown here is derived from an EMBL/GenBank/DDBJ whole genome shotgun (WGS) entry which is preliminary data.</text>
</comment>
<dbReference type="EMBL" id="JAHFXS010006387">
    <property type="protein sequence ID" value="KAG9932644.1"/>
    <property type="molecule type" value="Genomic_DNA"/>
</dbReference>
<dbReference type="AlphaFoldDB" id="A0A9P8F103"/>
<feature type="compositionally biased region" description="Basic and acidic residues" evidence="1">
    <location>
        <begin position="64"/>
        <end position="78"/>
    </location>
</feature>
<feature type="region of interest" description="Disordered" evidence="1">
    <location>
        <begin position="1"/>
        <end position="78"/>
    </location>
</feature>
<feature type="non-terminal residue" evidence="2">
    <location>
        <position position="1"/>
    </location>
</feature>
<accession>A0A9P8F103</accession>
<reference evidence="2" key="2">
    <citation type="submission" date="2021-08" db="EMBL/GenBank/DDBJ databases">
        <authorList>
            <person name="Gostincar C."/>
            <person name="Sun X."/>
            <person name="Song Z."/>
            <person name="Gunde-Cimerman N."/>
        </authorList>
    </citation>
    <scope>NUCLEOTIDE SEQUENCE</scope>
    <source>
        <strain evidence="2">EXF-9298</strain>
    </source>
</reference>
<proteinExistence type="predicted"/>
<name>A0A9P8F103_AURME</name>
<feature type="compositionally biased region" description="Polar residues" evidence="1">
    <location>
        <begin position="1"/>
        <end position="14"/>
    </location>
</feature>
<sequence>MDTFDTYSAKSPNDLSRVDSYDRESYNSRERDPYRERRRSPNSDRRARQAGRNRSRSPTQIDRYQPDRSRDDYYRGRE</sequence>
<organism evidence="2 4">
    <name type="scientific">Aureobasidium melanogenum</name>
    <name type="common">Aureobasidium pullulans var. melanogenum</name>
    <dbReference type="NCBI Taxonomy" id="46634"/>
    <lineage>
        <taxon>Eukaryota</taxon>
        <taxon>Fungi</taxon>
        <taxon>Dikarya</taxon>
        <taxon>Ascomycota</taxon>
        <taxon>Pezizomycotina</taxon>
        <taxon>Dothideomycetes</taxon>
        <taxon>Dothideomycetidae</taxon>
        <taxon>Dothideales</taxon>
        <taxon>Saccotheciaceae</taxon>
        <taxon>Aureobasidium</taxon>
    </lineage>
</organism>
<gene>
    <name evidence="3" type="ORF">KCU98_g20334</name>
    <name evidence="2" type="ORF">KCU98_g21858</name>
</gene>
<evidence type="ECO:0000256" key="1">
    <source>
        <dbReference type="SAM" id="MobiDB-lite"/>
    </source>
</evidence>
<reference evidence="2" key="1">
    <citation type="journal article" date="2021" name="J Fungi (Basel)">
        <title>Virulence traits and population genomics of the black yeast Aureobasidium melanogenum.</title>
        <authorList>
            <person name="Cernosa A."/>
            <person name="Sun X."/>
            <person name="Gostincar C."/>
            <person name="Fang C."/>
            <person name="Gunde-Cimerman N."/>
            <person name="Song Z."/>
        </authorList>
    </citation>
    <scope>NUCLEOTIDE SEQUENCE</scope>
    <source>
        <strain evidence="2">EXF-9298</strain>
    </source>
</reference>
<feature type="compositionally biased region" description="Basic and acidic residues" evidence="1">
    <location>
        <begin position="16"/>
        <end position="47"/>
    </location>
</feature>